<dbReference type="GO" id="GO:0005524">
    <property type="term" value="F:ATP binding"/>
    <property type="evidence" value="ECO:0007669"/>
    <property type="project" value="UniProtKB-UniRule"/>
</dbReference>
<dbReference type="SMART" id="SM00534">
    <property type="entry name" value="MUTSac"/>
    <property type="match status" value="1"/>
</dbReference>
<proteinExistence type="inferred from homology"/>
<name>A0A7C1G866_THERO</name>
<dbReference type="Gene3D" id="3.30.1370.110">
    <property type="match status" value="1"/>
</dbReference>
<dbReference type="CDD" id="cd03280">
    <property type="entry name" value="ABC_MutS2"/>
    <property type="match status" value="1"/>
</dbReference>
<dbReference type="SUPFAM" id="SSF48334">
    <property type="entry name" value="DNA repair protein MutS, domain III"/>
    <property type="match status" value="1"/>
</dbReference>
<dbReference type="SUPFAM" id="SSF160443">
    <property type="entry name" value="SMR domain-like"/>
    <property type="match status" value="1"/>
</dbReference>
<dbReference type="GO" id="GO:0043023">
    <property type="term" value="F:ribosomal large subunit binding"/>
    <property type="evidence" value="ECO:0007669"/>
    <property type="project" value="UniProtKB-UniRule"/>
</dbReference>
<dbReference type="InterPro" id="IPR036187">
    <property type="entry name" value="DNA_mismatch_repair_MutS_sf"/>
</dbReference>
<evidence type="ECO:0000256" key="6">
    <source>
        <dbReference type="ARBA" id="ARBA00023125"/>
    </source>
</evidence>
<dbReference type="Pfam" id="PF01713">
    <property type="entry name" value="Smr"/>
    <property type="match status" value="1"/>
</dbReference>
<dbReference type="GO" id="GO:0004519">
    <property type="term" value="F:endonuclease activity"/>
    <property type="evidence" value="ECO:0007669"/>
    <property type="project" value="UniProtKB-UniRule"/>
</dbReference>
<dbReference type="PANTHER" id="PTHR48466">
    <property type="entry name" value="OS10G0509000 PROTEIN-RELATED"/>
    <property type="match status" value="1"/>
</dbReference>
<dbReference type="PROSITE" id="PS00486">
    <property type="entry name" value="DNA_MISMATCH_REPAIR_2"/>
    <property type="match status" value="1"/>
</dbReference>
<dbReference type="InterPro" id="IPR045076">
    <property type="entry name" value="MutS"/>
</dbReference>
<dbReference type="EMBL" id="DSJL01000010">
    <property type="protein sequence ID" value="HEF65133.1"/>
    <property type="molecule type" value="Genomic_DNA"/>
</dbReference>
<evidence type="ECO:0000256" key="7">
    <source>
        <dbReference type="HAMAP-Rule" id="MF_00092"/>
    </source>
</evidence>
<dbReference type="GO" id="GO:0016887">
    <property type="term" value="F:ATP hydrolysis activity"/>
    <property type="evidence" value="ECO:0007669"/>
    <property type="project" value="InterPro"/>
</dbReference>
<dbReference type="GO" id="GO:0006298">
    <property type="term" value="P:mismatch repair"/>
    <property type="evidence" value="ECO:0007669"/>
    <property type="project" value="InterPro"/>
</dbReference>
<dbReference type="InterPro" id="IPR027417">
    <property type="entry name" value="P-loop_NTPase"/>
</dbReference>
<keyword evidence="7 8" id="KW-0255">Endonuclease</keyword>
<comment type="subunit">
    <text evidence="7">Homodimer. Binds to stalled ribosomes, contacting rRNA.</text>
</comment>
<dbReference type="SUPFAM" id="SSF52540">
    <property type="entry name" value="P-loop containing nucleoside triphosphate hydrolases"/>
    <property type="match status" value="1"/>
</dbReference>
<dbReference type="Pfam" id="PF00488">
    <property type="entry name" value="MutS_V"/>
    <property type="match status" value="1"/>
</dbReference>
<feature type="binding site" evidence="7">
    <location>
        <begin position="344"/>
        <end position="351"/>
    </location>
    <ligand>
        <name>ATP</name>
        <dbReference type="ChEBI" id="CHEBI:30616"/>
    </ligand>
</feature>
<dbReference type="InterPro" id="IPR000432">
    <property type="entry name" value="DNA_mismatch_repair_MutS_C"/>
</dbReference>
<comment type="similarity">
    <text evidence="7">Belongs to the DNA mismatch repair MutS family. MutS2 subfamily.</text>
</comment>
<dbReference type="GO" id="GO:0019843">
    <property type="term" value="F:rRNA binding"/>
    <property type="evidence" value="ECO:0007669"/>
    <property type="project" value="UniProtKB-UniRule"/>
</dbReference>
<keyword evidence="6 7" id="KW-0238">DNA-binding</keyword>
<evidence type="ECO:0000256" key="5">
    <source>
        <dbReference type="ARBA" id="ARBA00022884"/>
    </source>
</evidence>
<dbReference type="Pfam" id="PF20297">
    <property type="entry name" value="MSSS"/>
    <property type="match status" value="1"/>
</dbReference>
<evidence type="ECO:0000256" key="3">
    <source>
        <dbReference type="ARBA" id="ARBA00022801"/>
    </source>
</evidence>
<dbReference type="InterPro" id="IPR007696">
    <property type="entry name" value="DNA_mismatch_repair_MutS_core"/>
</dbReference>
<evidence type="ECO:0000313" key="8">
    <source>
        <dbReference type="EMBL" id="HEF65133.1"/>
    </source>
</evidence>
<dbReference type="Gene3D" id="1.10.1420.10">
    <property type="match status" value="2"/>
</dbReference>
<dbReference type="FunFam" id="3.40.50.300:FF:000830">
    <property type="entry name" value="Endonuclease MutS2"/>
    <property type="match status" value="1"/>
</dbReference>
<dbReference type="InterPro" id="IPR002625">
    <property type="entry name" value="Smr_dom"/>
</dbReference>
<keyword evidence="4 7" id="KW-0067">ATP-binding</keyword>
<dbReference type="GO" id="GO:0140664">
    <property type="term" value="F:ATP-dependent DNA damage sensor activity"/>
    <property type="evidence" value="ECO:0007669"/>
    <property type="project" value="InterPro"/>
</dbReference>
<organism evidence="8">
    <name type="scientific">Thermomicrobium roseum</name>
    <dbReference type="NCBI Taxonomy" id="500"/>
    <lineage>
        <taxon>Bacteria</taxon>
        <taxon>Pseudomonadati</taxon>
        <taxon>Thermomicrobiota</taxon>
        <taxon>Thermomicrobia</taxon>
        <taxon>Thermomicrobiales</taxon>
        <taxon>Thermomicrobiaceae</taxon>
        <taxon>Thermomicrobium</taxon>
    </lineage>
</organism>
<dbReference type="PIRSF" id="PIRSF005814">
    <property type="entry name" value="MutS_YshD"/>
    <property type="match status" value="1"/>
</dbReference>
<dbReference type="AlphaFoldDB" id="A0A7C1G866"/>
<dbReference type="NCBIfam" id="TIGR01069">
    <property type="entry name" value="mutS2"/>
    <property type="match status" value="1"/>
</dbReference>
<keyword evidence="1 7" id="KW-0699">rRNA-binding</keyword>
<accession>A0A7C1G866</accession>
<keyword evidence="7" id="KW-0540">Nuclease</keyword>
<evidence type="ECO:0000256" key="4">
    <source>
        <dbReference type="ARBA" id="ARBA00022840"/>
    </source>
</evidence>
<keyword evidence="3 7" id="KW-0378">Hydrolase</keyword>
<dbReference type="InterPro" id="IPR046893">
    <property type="entry name" value="MSSS"/>
</dbReference>
<reference evidence="8" key="1">
    <citation type="journal article" date="2020" name="mSystems">
        <title>Genome- and Community-Level Interaction Insights into Carbon Utilization and Element Cycling Functions of Hydrothermarchaeota in Hydrothermal Sediment.</title>
        <authorList>
            <person name="Zhou Z."/>
            <person name="Liu Y."/>
            <person name="Xu W."/>
            <person name="Pan J."/>
            <person name="Luo Z.H."/>
            <person name="Li M."/>
        </authorList>
    </citation>
    <scope>NUCLEOTIDE SEQUENCE [LARGE SCALE GENOMIC DNA]</scope>
    <source>
        <strain evidence="8">SpSt-222</strain>
    </source>
</reference>
<dbReference type="PANTHER" id="PTHR48466:SF2">
    <property type="entry name" value="OS10G0509000 PROTEIN"/>
    <property type="match status" value="1"/>
</dbReference>
<dbReference type="Gene3D" id="3.40.50.300">
    <property type="entry name" value="P-loop containing nucleotide triphosphate hydrolases"/>
    <property type="match status" value="1"/>
</dbReference>
<gene>
    <name evidence="7" type="primary">mutS2</name>
    <name evidence="7" type="synonym">rqcU</name>
    <name evidence="8" type="ORF">ENP47_06020</name>
</gene>
<comment type="function">
    <text evidence="7">Acts as a ribosome collision sensor, splitting the ribosome into its 2 subunits. Detects stalled/collided 70S ribosomes which it binds and splits by an ATP-hydrolysis driven conformational change. Acts upstream of the ribosome quality control system (RQC), a ribosome-associated complex that mediates the extraction of incompletely synthesized nascent chains from stalled ribosomes and their subsequent degradation. Probably generates substrates for RQC.</text>
</comment>
<dbReference type="HAMAP" id="MF_00092">
    <property type="entry name" value="MutS2"/>
    <property type="match status" value="1"/>
</dbReference>
<protein>
    <recommendedName>
        <fullName evidence="7">Endonuclease MutS2</fullName>
        <ecNumber evidence="7">3.1.-.-</ecNumber>
    </recommendedName>
    <alternativeName>
        <fullName evidence="7">Ribosome-associated protein quality control-upstream factor</fullName>
        <shortName evidence="7">RQC-upstream factor</shortName>
        <shortName evidence="7">RqcU</shortName>
        <ecNumber evidence="7">3.6.4.-</ecNumber>
    </alternativeName>
</protein>
<keyword evidence="5 7" id="KW-0694">RNA-binding</keyword>
<dbReference type="GO" id="GO:0072344">
    <property type="term" value="P:rescue of stalled ribosome"/>
    <property type="evidence" value="ECO:0007669"/>
    <property type="project" value="UniProtKB-UniRule"/>
</dbReference>
<dbReference type="InterPro" id="IPR036063">
    <property type="entry name" value="Smr_dom_sf"/>
</dbReference>
<dbReference type="EC" id="3.1.-.-" evidence="7"/>
<dbReference type="PROSITE" id="PS50828">
    <property type="entry name" value="SMR"/>
    <property type="match status" value="1"/>
</dbReference>
<comment type="function">
    <text evidence="7">Endonuclease that is involved in the suppression of homologous recombination and thus may have a key role in the control of bacterial genetic diversity.</text>
</comment>
<dbReference type="GO" id="GO:0045910">
    <property type="term" value="P:negative regulation of DNA recombination"/>
    <property type="evidence" value="ECO:0007669"/>
    <property type="project" value="InterPro"/>
</dbReference>
<dbReference type="EC" id="3.6.4.-" evidence="7"/>
<keyword evidence="2 7" id="KW-0547">Nucleotide-binding</keyword>
<dbReference type="InterPro" id="IPR005747">
    <property type="entry name" value="MutS2"/>
</dbReference>
<evidence type="ECO:0000256" key="2">
    <source>
        <dbReference type="ARBA" id="ARBA00022741"/>
    </source>
</evidence>
<dbReference type="GO" id="GO:0030983">
    <property type="term" value="F:mismatched DNA binding"/>
    <property type="evidence" value="ECO:0007669"/>
    <property type="project" value="InterPro"/>
</dbReference>
<dbReference type="SMART" id="SM00533">
    <property type="entry name" value="MUTSd"/>
    <property type="match status" value="1"/>
</dbReference>
<sequence>MTSDLLRLLEFDKIRSMLATYCHYSVARERALELTPTADPEQVRYLLQVTREAVRLLSERPGFTVGGFRDLRPLVETARRGVALAPTDLRTILDTLEAAQALRRQFASSERWAERYPALAEFVDALADLPALRSDLARSIGPRGEILDTASPELAAIRRQLKEAHDRLLERLRRLVAERQDAVQEAYITVREGRYVIPVRADRRSAVPGITHDVSGSGQTLFVEPLEVIELNNRWRELQAAEAHEIERILRVLSARVAEEAASLLRTVEAGAALDLALAKARFALDLDASEPELLQATEPANATGHPRLRIRLRRARHPLLDQRTAVPIDIELGERYRILVITGPNTGGKTVALKTVGLLVLMAQAGLFIPAAPGSGLSVFPAIFVDIGDEQSIEQNLSTFSSHLRRIVATLKQADASSLVLLDELAAGTDPQEGAALARAILERLLAIGVLGVVTTHYPELKAFAAGTPGLENASVEFDPVTLTPTYRLIIGLPGRSHALQIAHRLGLPEAVIERARELLGAGSPQLDLLIAEIQRRLAEAEAQAAAAARARQEAEALRKEAERLLAEAELEKQQALTAARAEVESELRRARELVRKLERLAESPTYPPPQVVESSLRALEEARRRVRSFGASRNGPSGPAVAVGDRVEIPTLGLEGEVVEVIAESDEVEVRVGQFRVRQPLSAVRRLEARPVEATWQPPYTVVTQTTPTVEPELHLRGLHVEEALVRLDRYLDRAVRAGLPWVRIVHGKGTGALRQAVHDFLRNHPLVERWELAGPYEGGHGVTVVYLRG</sequence>
<evidence type="ECO:0000256" key="1">
    <source>
        <dbReference type="ARBA" id="ARBA00022730"/>
    </source>
</evidence>
<dbReference type="SMART" id="SM00463">
    <property type="entry name" value="SMR"/>
    <property type="match status" value="1"/>
</dbReference>
<comment type="caution">
    <text evidence="8">The sequence shown here is derived from an EMBL/GenBank/DDBJ whole genome shotgun (WGS) entry which is preliminary data.</text>
</comment>